<organism evidence="2 3">
    <name type="scientific">Cnephaeus nilssonii</name>
    <name type="common">Northern bat</name>
    <name type="synonym">Eptesicus nilssonii</name>
    <dbReference type="NCBI Taxonomy" id="3371016"/>
    <lineage>
        <taxon>Eukaryota</taxon>
        <taxon>Metazoa</taxon>
        <taxon>Chordata</taxon>
        <taxon>Craniata</taxon>
        <taxon>Vertebrata</taxon>
        <taxon>Euteleostomi</taxon>
        <taxon>Mammalia</taxon>
        <taxon>Eutheria</taxon>
        <taxon>Laurasiatheria</taxon>
        <taxon>Chiroptera</taxon>
        <taxon>Yangochiroptera</taxon>
        <taxon>Vespertilionidae</taxon>
        <taxon>Cnephaeus</taxon>
    </lineage>
</organism>
<evidence type="ECO:0000256" key="1">
    <source>
        <dbReference type="SAM" id="MobiDB-lite"/>
    </source>
</evidence>
<sequence>MWQSLYTFLTLIREFTQVRSLINVENVANPLADVQNLLHSREILERSLLNVESVTKLLSTVLARCEEFHKFLTSSENLLTITEFSLQKSLMNVKNVKKALKSHSGIIVFERLPNRQNLQISKFTEHQRFYTVGNYTVENVRKQLAGMTCRQCKFQGQQQNDRLDNLLDFPPWYDTNWCQAIQADEMRFIGGQVSLRSIIALQMEAQTTCRPRDQSIGELHDHHKEGAPGHQRGRGGQSITELQLGGQGLHFGVINGGAL</sequence>
<dbReference type="Proteomes" id="UP001177744">
    <property type="component" value="Unassembled WGS sequence"/>
</dbReference>
<evidence type="ECO:0000313" key="3">
    <source>
        <dbReference type="Proteomes" id="UP001177744"/>
    </source>
</evidence>
<keyword evidence="3" id="KW-1185">Reference proteome</keyword>
<dbReference type="PANTHER" id="PTHR14947">
    <property type="entry name" value="ZINC FINGER PROTEIN"/>
    <property type="match status" value="1"/>
</dbReference>
<accession>A0AA40HFL3</accession>
<dbReference type="InterPro" id="IPR039938">
    <property type="entry name" value="Sp4-like"/>
</dbReference>
<dbReference type="PANTHER" id="PTHR14947:SF25">
    <property type="entry name" value="C2H2-TYPE DOMAIN-CONTAINING PROTEIN"/>
    <property type="match status" value="1"/>
</dbReference>
<evidence type="ECO:0000313" key="2">
    <source>
        <dbReference type="EMBL" id="KAK1329781.1"/>
    </source>
</evidence>
<name>A0AA40HFL3_CNENI</name>
<reference evidence="2" key="1">
    <citation type="submission" date="2023-06" db="EMBL/GenBank/DDBJ databases">
        <title>Reference genome for the Northern bat (Eptesicus nilssonii), a most northern bat species.</title>
        <authorList>
            <person name="Laine V.N."/>
            <person name="Pulliainen A.T."/>
            <person name="Lilley T.M."/>
        </authorList>
    </citation>
    <scope>NUCLEOTIDE SEQUENCE</scope>
    <source>
        <strain evidence="2">BLF_Eptnil</strain>
        <tissue evidence="2">Kidney</tissue>
    </source>
</reference>
<dbReference type="AlphaFoldDB" id="A0AA40HFL3"/>
<gene>
    <name evidence="2" type="ORF">QTO34_009964</name>
</gene>
<feature type="region of interest" description="Disordered" evidence="1">
    <location>
        <begin position="219"/>
        <end position="238"/>
    </location>
</feature>
<comment type="caution">
    <text evidence="2">The sequence shown here is derived from an EMBL/GenBank/DDBJ whole genome shotgun (WGS) entry which is preliminary data.</text>
</comment>
<dbReference type="EMBL" id="JAULJE010000021">
    <property type="protein sequence ID" value="KAK1329781.1"/>
    <property type="molecule type" value="Genomic_DNA"/>
</dbReference>
<protein>
    <submittedName>
        <fullName evidence="2">Uncharacterized protein</fullName>
    </submittedName>
</protein>
<proteinExistence type="predicted"/>